<keyword evidence="3" id="KW-0378">Hydrolase</keyword>
<dbReference type="Proteomes" id="UP000318186">
    <property type="component" value="Unassembled WGS sequence"/>
</dbReference>
<evidence type="ECO:0000313" key="4">
    <source>
        <dbReference type="EMBL" id="WSC11623.1"/>
    </source>
</evidence>
<dbReference type="Gene3D" id="3.40.50.1820">
    <property type="entry name" value="alpha/beta hydrolase"/>
    <property type="match status" value="1"/>
</dbReference>
<sequence>MRVRPRNSRLRRALLAALIATSVAVPVSGASRPAAVPAPAPAALAPLRDTAPGTLDARYAVTRHGILAAERTAAAHGDRRRAAALRAMADPRRHFLLFDGRDGGRTAEVFGDLAQAERIAVIVPGADTDLDRYWRLRNDSATLRKELGGRSAVVAWLGYKTPVTVSPAVLTTGRAEAAAPLLRQFTGELHTVGPAARISLLCHSYGSVVCARAAPGLRGVAAVVLCASPGTGAGNVRALHTRTTVWAGRGADDWIAGIPHTRLHLPFVSIGFGPDPMSRKFGAHTFDAGTGGHSDYLKPGSVPLKNIARIVSGTAPSGRSRHA</sequence>
<dbReference type="AlphaFoldDB" id="A0A561TUR2"/>
<dbReference type="EMBL" id="VIWW01000003">
    <property type="protein sequence ID" value="TWF90845.1"/>
    <property type="molecule type" value="Genomic_DNA"/>
</dbReference>
<dbReference type="RefSeq" id="WP_145768368.1">
    <property type="nucleotide sequence ID" value="NZ_CP109114.1"/>
</dbReference>
<name>A0A561TUR2_9ACTN</name>
<dbReference type="Proteomes" id="UP001330827">
    <property type="component" value="Chromosome"/>
</dbReference>
<protein>
    <submittedName>
        <fullName evidence="3">Alpha/beta hydrolase family protein</fullName>
    </submittedName>
</protein>
<organism evidence="3 5">
    <name type="scientific">Streptomyces brevispora</name>
    <dbReference type="NCBI Taxonomy" id="887462"/>
    <lineage>
        <taxon>Bacteria</taxon>
        <taxon>Bacillati</taxon>
        <taxon>Actinomycetota</taxon>
        <taxon>Actinomycetes</taxon>
        <taxon>Kitasatosporales</taxon>
        <taxon>Streptomycetaceae</taxon>
        <taxon>Streptomyces</taxon>
    </lineage>
</organism>
<dbReference type="InterPro" id="IPR006311">
    <property type="entry name" value="TAT_signal"/>
</dbReference>
<keyword evidence="6" id="KW-1185">Reference proteome</keyword>
<dbReference type="Pfam" id="PF06259">
    <property type="entry name" value="Abhydrolase_8"/>
    <property type="match status" value="1"/>
</dbReference>
<feature type="signal peptide" evidence="1">
    <location>
        <begin position="1"/>
        <end position="29"/>
    </location>
</feature>
<dbReference type="EMBL" id="CP109114">
    <property type="protein sequence ID" value="WSC11623.1"/>
    <property type="molecule type" value="Genomic_DNA"/>
</dbReference>
<evidence type="ECO:0000313" key="5">
    <source>
        <dbReference type="Proteomes" id="UP000318186"/>
    </source>
</evidence>
<evidence type="ECO:0000313" key="3">
    <source>
        <dbReference type="EMBL" id="TWF90845.1"/>
    </source>
</evidence>
<evidence type="ECO:0000259" key="2">
    <source>
        <dbReference type="Pfam" id="PF06259"/>
    </source>
</evidence>
<dbReference type="OrthoDB" id="5170249at2"/>
<dbReference type="GO" id="GO:0016787">
    <property type="term" value="F:hydrolase activity"/>
    <property type="evidence" value="ECO:0007669"/>
    <property type="project" value="UniProtKB-KW"/>
</dbReference>
<keyword evidence="1" id="KW-0732">Signal</keyword>
<reference evidence="3 5" key="1">
    <citation type="submission" date="2019-06" db="EMBL/GenBank/DDBJ databases">
        <title>Sequencing the genomes of 1000 actinobacteria strains.</title>
        <authorList>
            <person name="Klenk H.-P."/>
        </authorList>
    </citation>
    <scope>NUCLEOTIDE SEQUENCE [LARGE SCALE GENOMIC DNA]</scope>
    <source>
        <strain evidence="3 5">DSM 42059</strain>
    </source>
</reference>
<evidence type="ECO:0000256" key="1">
    <source>
        <dbReference type="SAM" id="SignalP"/>
    </source>
</evidence>
<gene>
    <name evidence="3" type="ORF">FHX80_13261</name>
    <name evidence="4" type="ORF">OIE64_01185</name>
</gene>
<feature type="chain" id="PRO_5021887585" evidence="1">
    <location>
        <begin position="30"/>
        <end position="323"/>
    </location>
</feature>
<dbReference type="PROSITE" id="PS51318">
    <property type="entry name" value="TAT"/>
    <property type="match status" value="1"/>
</dbReference>
<reference evidence="4 6" key="2">
    <citation type="submission" date="2022-10" db="EMBL/GenBank/DDBJ databases">
        <title>The complete genomes of actinobacterial strains from the NBC collection.</title>
        <authorList>
            <person name="Joergensen T.S."/>
            <person name="Alvarez Arevalo M."/>
            <person name="Sterndorff E.B."/>
            <person name="Faurdal D."/>
            <person name="Vuksanovic O."/>
            <person name="Mourched A.-S."/>
            <person name="Charusanti P."/>
            <person name="Shaw S."/>
            <person name="Blin K."/>
            <person name="Weber T."/>
        </authorList>
    </citation>
    <scope>NUCLEOTIDE SEQUENCE [LARGE SCALE GENOMIC DNA]</scope>
    <source>
        <strain evidence="4 6">NBC 01769</strain>
    </source>
</reference>
<evidence type="ECO:0000313" key="6">
    <source>
        <dbReference type="Proteomes" id="UP001330827"/>
    </source>
</evidence>
<dbReference type="SUPFAM" id="SSF53474">
    <property type="entry name" value="alpha/beta-Hydrolases"/>
    <property type="match status" value="1"/>
</dbReference>
<accession>A0A561TUR2</accession>
<proteinExistence type="predicted"/>
<dbReference type="InterPro" id="IPR010427">
    <property type="entry name" value="DUF1023"/>
</dbReference>
<dbReference type="InterPro" id="IPR029058">
    <property type="entry name" value="AB_hydrolase_fold"/>
</dbReference>
<feature type="domain" description="DUF1023" evidence="2">
    <location>
        <begin position="99"/>
        <end position="260"/>
    </location>
</feature>